<accession>A0A9P7C0Q7</accession>
<gene>
    <name evidence="1" type="ORF">G6F50_016749</name>
</gene>
<organism evidence="1 2">
    <name type="scientific">Rhizopus delemar</name>
    <dbReference type="NCBI Taxonomy" id="936053"/>
    <lineage>
        <taxon>Eukaryota</taxon>
        <taxon>Fungi</taxon>
        <taxon>Fungi incertae sedis</taxon>
        <taxon>Mucoromycota</taxon>
        <taxon>Mucoromycotina</taxon>
        <taxon>Mucoromycetes</taxon>
        <taxon>Mucorales</taxon>
        <taxon>Mucorineae</taxon>
        <taxon>Rhizopodaceae</taxon>
        <taxon>Rhizopus</taxon>
    </lineage>
</organism>
<dbReference type="Proteomes" id="UP000740926">
    <property type="component" value="Unassembled WGS sequence"/>
</dbReference>
<protein>
    <submittedName>
        <fullName evidence="1">Uncharacterized protein</fullName>
    </submittedName>
</protein>
<reference evidence="1 2" key="1">
    <citation type="journal article" date="2020" name="Microb. Genom.">
        <title>Genetic diversity of clinical and environmental Mucorales isolates obtained from an investigation of mucormycosis cases among solid organ transplant recipients.</title>
        <authorList>
            <person name="Nguyen M.H."/>
            <person name="Kaul D."/>
            <person name="Muto C."/>
            <person name="Cheng S.J."/>
            <person name="Richter R.A."/>
            <person name="Bruno V.M."/>
            <person name="Liu G."/>
            <person name="Beyhan S."/>
            <person name="Sundermann A.J."/>
            <person name="Mounaud S."/>
            <person name="Pasculle A.W."/>
            <person name="Nierman W.C."/>
            <person name="Driscoll E."/>
            <person name="Cumbie R."/>
            <person name="Clancy C.J."/>
            <person name="Dupont C.L."/>
        </authorList>
    </citation>
    <scope>NUCLEOTIDE SEQUENCE [LARGE SCALE GENOMIC DNA]</scope>
    <source>
        <strain evidence="1 2">GL24</strain>
    </source>
</reference>
<name>A0A9P7C0Q7_9FUNG</name>
<comment type="caution">
    <text evidence="1">The sequence shown here is derived from an EMBL/GenBank/DDBJ whole genome shotgun (WGS) entry which is preliminary data.</text>
</comment>
<dbReference type="AlphaFoldDB" id="A0A9P7C0Q7"/>
<evidence type="ECO:0000313" key="2">
    <source>
        <dbReference type="Proteomes" id="UP000740926"/>
    </source>
</evidence>
<proteinExistence type="predicted"/>
<evidence type="ECO:0000313" key="1">
    <source>
        <dbReference type="EMBL" id="KAG1531346.1"/>
    </source>
</evidence>
<dbReference type="EMBL" id="JAANIU010011014">
    <property type="protein sequence ID" value="KAG1531346.1"/>
    <property type="molecule type" value="Genomic_DNA"/>
</dbReference>
<sequence length="140" mass="15343">MRGRYGAYAQVQLLALHAQHDPAVLRQAAFGDVEPGHDLDAADHRRGQVGRRAFALHQHAIDAVTHLEPAFEGFAVDVRSTQFHRTLDHQVDQADHRRFRGKIAQVLDVVDRAALAVGGFHDRAHRTAALAEPACTACCG</sequence>
<keyword evidence="2" id="KW-1185">Reference proteome</keyword>